<comment type="caution">
    <text evidence="1">The sequence shown here is derived from an EMBL/GenBank/DDBJ whole genome shotgun (WGS) entry which is preliminary data.</text>
</comment>
<gene>
    <name evidence="1" type="ORF">DSO57_1022637</name>
</gene>
<accession>A0ACC2TQP2</accession>
<name>A0ACC2TQP2_9FUNG</name>
<organism evidence="1 2">
    <name type="scientific">Entomophthora muscae</name>
    <dbReference type="NCBI Taxonomy" id="34485"/>
    <lineage>
        <taxon>Eukaryota</taxon>
        <taxon>Fungi</taxon>
        <taxon>Fungi incertae sedis</taxon>
        <taxon>Zoopagomycota</taxon>
        <taxon>Entomophthoromycotina</taxon>
        <taxon>Entomophthoromycetes</taxon>
        <taxon>Entomophthorales</taxon>
        <taxon>Entomophthoraceae</taxon>
        <taxon>Entomophthora</taxon>
    </lineage>
</organism>
<sequence length="642" mass="70933">MDSSPLIPIRYFIVKRLNRKAQHLQEKPSSNRELGALAAHITLANCLLSPPIPLPCLLCILSSRLQSFYRMSRSQAMPYSGIGSLFRRDVLVSSSSMSKSTSSPTAPTVSQLNATTSPVDKKCILFPSYALRSSAEPDSDWLLRVKGRTFSKGKPSRANKLALGVFRRVAGVEKESQEFTSLEERLGLFFESQASNHHLTVEILGVTHSGNMVLESEEPFADEPEPLFEDGFPFCESLDAPKIPELSQSNSSSDSSNFSTPDSSIYVDKGHSTKVVVKDGHFNSPIYLPGDLIKQWTSSAHLKEDSPRSLDIRAYDGSSDAYTSGKIQLIDPVGISIISDIDDTIKDSGVFRGKRHLIMNTFLHECREVPGMSELYREWSEQGANFHYVSNSPWQLFPLLETFFDKFSFPSGSAHLKLWDLNHKALFYDPQAAKRTSIVQLLKDFPNRKFILVGDSGEMDLELYTSIAKEYPNQVLKIFIRDVTTPNLVDATSPYGSASESLKYSTSTVGLPDSTPSSTQTSRFSWREAGRWKSLKAMCSRGSNLMNLSSLSVSSFNQSPSPSNSGKDLSDGSLNSDEKVWNESATSPRLPTMSQMAVYAKLQQRVAQATASLSPTLLTLFTSPSSLRECPIVQSNLVSKAT</sequence>
<protein>
    <submittedName>
        <fullName evidence="1">Uncharacterized protein</fullName>
    </submittedName>
</protein>
<reference evidence="1" key="1">
    <citation type="submission" date="2022-04" db="EMBL/GenBank/DDBJ databases">
        <title>Genome of the entomopathogenic fungus Entomophthora muscae.</title>
        <authorList>
            <person name="Elya C."/>
            <person name="Lovett B.R."/>
            <person name="Lee E."/>
            <person name="Macias A.M."/>
            <person name="Hajek A.E."/>
            <person name="De Bivort B.L."/>
            <person name="Kasson M.T."/>
            <person name="De Fine Licht H.H."/>
            <person name="Stajich J.E."/>
        </authorList>
    </citation>
    <scope>NUCLEOTIDE SEQUENCE</scope>
    <source>
        <strain evidence="1">Berkeley</strain>
    </source>
</reference>
<keyword evidence="2" id="KW-1185">Reference proteome</keyword>
<dbReference type="Proteomes" id="UP001165960">
    <property type="component" value="Unassembled WGS sequence"/>
</dbReference>
<evidence type="ECO:0000313" key="2">
    <source>
        <dbReference type="Proteomes" id="UP001165960"/>
    </source>
</evidence>
<dbReference type="EMBL" id="QTSX02002244">
    <property type="protein sequence ID" value="KAJ9076816.1"/>
    <property type="molecule type" value="Genomic_DNA"/>
</dbReference>
<evidence type="ECO:0000313" key="1">
    <source>
        <dbReference type="EMBL" id="KAJ9076816.1"/>
    </source>
</evidence>
<proteinExistence type="predicted"/>